<protein>
    <recommendedName>
        <fullName evidence="3">Phosphate-selective porin O and P</fullName>
    </recommendedName>
</protein>
<keyword evidence="2" id="KW-1185">Reference proteome</keyword>
<dbReference type="KEGG" id="tpx:Turpa_2327"/>
<evidence type="ECO:0000313" key="1">
    <source>
        <dbReference type="EMBL" id="AFM12971.1"/>
    </source>
</evidence>
<name>I4B6R4_TURPD</name>
<proteinExistence type="predicted"/>
<evidence type="ECO:0000313" key="2">
    <source>
        <dbReference type="Proteomes" id="UP000006048"/>
    </source>
</evidence>
<dbReference type="HOGENOM" id="CLU_588832_0_0_12"/>
<dbReference type="EMBL" id="CP002959">
    <property type="protein sequence ID" value="AFM12971.1"/>
    <property type="molecule type" value="Genomic_DNA"/>
</dbReference>
<dbReference type="Proteomes" id="UP000006048">
    <property type="component" value="Chromosome"/>
</dbReference>
<accession>I4B6R4</accession>
<gene>
    <name evidence="1" type="ordered locus">Turpa_2327</name>
</gene>
<evidence type="ECO:0008006" key="3">
    <source>
        <dbReference type="Google" id="ProtNLM"/>
    </source>
</evidence>
<organism evidence="1 2">
    <name type="scientific">Turneriella parva (strain ATCC BAA-1111 / DSM 21527 / NCTC 11395 / H)</name>
    <name type="common">Leptospira parva</name>
    <dbReference type="NCBI Taxonomy" id="869212"/>
    <lineage>
        <taxon>Bacteria</taxon>
        <taxon>Pseudomonadati</taxon>
        <taxon>Spirochaetota</taxon>
        <taxon>Spirochaetia</taxon>
        <taxon>Leptospirales</taxon>
        <taxon>Leptospiraceae</taxon>
        <taxon>Turneriella</taxon>
    </lineage>
</organism>
<dbReference type="STRING" id="869212.Turpa_2327"/>
<sequence>MFSILSTCAYAQVDKIDENQLFSEGETVTPVEKVTDDKLQDSTDKESVSFSGAINSRNSYSMNRDWLTGNNASTAQNNLNNQIQTNMLLEARARRSTKAVVNVVNNVYAQGRSEQRTFQDVTTGATTRVNETVYYDFRFTEAFVDTNIARAVYFRAGKQVLVWGRGFFWNPSDVINAELRSATDAFQFREGTYGLRAHVPIGSSLNFYSFTGVGRSNRAEDMLQAFKAEVAFRRAEVATGVIMGQRKVPTWLAEASTRFLTLDWRAEVTYAYGDNAYRIDPNTFNPLLPVTYQLREQHVFKGVLSFGRSFEVFDVADRLGINFEYFYNGAGYKENVFEQNPLVRAYFVQNGLYRPNFYGMHYAGLFVTYARFFVQDLTLGLNALSNLSDKTMILSQLFTYNPLFNLTLTWQNNIFTGRPNGEYTVSGLGWYTEFSARVSF</sequence>
<reference evidence="1 2" key="1">
    <citation type="submission" date="2012-06" db="EMBL/GenBank/DDBJ databases">
        <title>The complete chromosome of genome of Turneriella parva DSM 21527.</title>
        <authorList>
            <consortium name="US DOE Joint Genome Institute (JGI-PGF)"/>
            <person name="Lucas S."/>
            <person name="Han J."/>
            <person name="Lapidus A."/>
            <person name="Bruce D."/>
            <person name="Goodwin L."/>
            <person name="Pitluck S."/>
            <person name="Peters L."/>
            <person name="Kyrpides N."/>
            <person name="Mavromatis K."/>
            <person name="Ivanova N."/>
            <person name="Mikhailova N."/>
            <person name="Chertkov O."/>
            <person name="Detter J.C."/>
            <person name="Tapia R."/>
            <person name="Han C."/>
            <person name="Land M."/>
            <person name="Hauser L."/>
            <person name="Markowitz V."/>
            <person name="Cheng J.-F."/>
            <person name="Hugenholtz P."/>
            <person name="Woyke T."/>
            <person name="Wu D."/>
            <person name="Gronow S."/>
            <person name="Wellnitz S."/>
            <person name="Brambilla E."/>
            <person name="Klenk H.-P."/>
            <person name="Eisen J.A."/>
        </authorList>
    </citation>
    <scope>NUCLEOTIDE SEQUENCE [LARGE SCALE GENOMIC DNA]</scope>
    <source>
        <strain evidence="2">ATCC BAA-1111 / DSM 21527 / NCTC 11395 / H</strain>
    </source>
</reference>
<dbReference type="AlphaFoldDB" id="I4B6R4"/>